<evidence type="ECO:0000313" key="3">
    <source>
        <dbReference type="Proteomes" id="UP000316621"/>
    </source>
</evidence>
<name>A0A4Y7KFL7_PAPSO</name>
<keyword evidence="3" id="KW-1185">Reference proteome</keyword>
<evidence type="ECO:0000313" key="2">
    <source>
        <dbReference type="EMBL" id="RZC70951.1"/>
    </source>
</evidence>
<feature type="region of interest" description="Disordered" evidence="1">
    <location>
        <begin position="41"/>
        <end position="113"/>
    </location>
</feature>
<dbReference type="EMBL" id="CM010721">
    <property type="protein sequence ID" value="RZC70951.1"/>
    <property type="molecule type" value="Genomic_DNA"/>
</dbReference>
<sequence>MTLTLTPLIPNGPPDINENACVLSPNKFNVLSAELGLDSVQQSNEQRVESSDEELTPEKASSGVKGSKWSDIPVEQPKKSRKPVRIRISNDQQITSQQSTNKESKSDSETEINDLGIRAAARWVTYFDEKDEGNDNRLKFSSWKAWKQGSF</sequence>
<evidence type="ECO:0000256" key="1">
    <source>
        <dbReference type="SAM" id="MobiDB-lite"/>
    </source>
</evidence>
<feature type="compositionally biased region" description="Polar residues" evidence="1">
    <location>
        <begin position="89"/>
        <end position="101"/>
    </location>
</feature>
<protein>
    <submittedName>
        <fullName evidence="2">Uncharacterized protein</fullName>
    </submittedName>
</protein>
<accession>A0A4Y7KFL7</accession>
<proteinExistence type="predicted"/>
<organism evidence="2 3">
    <name type="scientific">Papaver somniferum</name>
    <name type="common">Opium poppy</name>
    <dbReference type="NCBI Taxonomy" id="3469"/>
    <lineage>
        <taxon>Eukaryota</taxon>
        <taxon>Viridiplantae</taxon>
        <taxon>Streptophyta</taxon>
        <taxon>Embryophyta</taxon>
        <taxon>Tracheophyta</taxon>
        <taxon>Spermatophyta</taxon>
        <taxon>Magnoliopsida</taxon>
        <taxon>Ranunculales</taxon>
        <taxon>Papaveraceae</taxon>
        <taxon>Papaveroideae</taxon>
        <taxon>Papaver</taxon>
    </lineage>
</organism>
<dbReference type="AlphaFoldDB" id="A0A4Y7KFL7"/>
<dbReference type="Proteomes" id="UP000316621">
    <property type="component" value="Chromosome 7"/>
</dbReference>
<dbReference type="Gramene" id="RZC70951">
    <property type="protein sequence ID" value="RZC70951"/>
    <property type="gene ID" value="C5167_034162"/>
</dbReference>
<reference evidence="2 3" key="1">
    <citation type="journal article" date="2018" name="Science">
        <title>The opium poppy genome and morphinan production.</title>
        <authorList>
            <person name="Guo L."/>
            <person name="Winzer T."/>
            <person name="Yang X."/>
            <person name="Li Y."/>
            <person name="Ning Z."/>
            <person name="He Z."/>
            <person name="Teodor R."/>
            <person name="Lu Y."/>
            <person name="Bowser T.A."/>
            <person name="Graham I.A."/>
            <person name="Ye K."/>
        </authorList>
    </citation>
    <scope>NUCLEOTIDE SEQUENCE [LARGE SCALE GENOMIC DNA]</scope>
    <source>
        <strain evidence="3">cv. HN1</strain>
        <tissue evidence="2">Leaves</tissue>
    </source>
</reference>
<gene>
    <name evidence="2" type="ORF">C5167_034162</name>
</gene>